<dbReference type="RefSeq" id="WP_072889339.1">
    <property type="nucleotide sequence ID" value="NZ_FRAE01000043.1"/>
</dbReference>
<dbReference type="AlphaFoldDB" id="A0A1M6QK20"/>
<proteinExistence type="predicted"/>
<protein>
    <submittedName>
        <fullName evidence="1">Uncharacterized protein</fullName>
    </submittedName>
</protein>
<reference evidence="2" key="1">
    <citation type="submission" date="2016-11" db="EMBL/GenBank/DDBJ databases">
        <authorList>
            <person name="Varghese N."/>
            <person name="Submissions S."/>
        </authorList>
    </citation>
    <scope>NUCLEOTIDE SEQUENCE [LARGE SCALE GENOMIC DNA]</scope>
    <source>
        <strain evidence="2">DSM 15518</strain>
    </source>
</reference>
<sequence>MYLHNGEKFEVLREYYNLPKDMELKEKHILSKNIEVDSIIEYVYDSISQFIKGKFYIGSESLKEYMKFLYIRVLMYKKQLKRK</sequence>
<name>A0A1M6QK20_9FIRM</name>
<accession>A0A1M6QK20</accession>
<evidence type="ECO:0000313" key="1">
    <source>
        <dbReference type="EMBL" id="SHK20470.1"/>
    </source>
</evidence>
<keyword evidence="2" id="KW-1185">Reference proteome</keyword>
<dbReference type="Proteomes" id="UP000242497">
    <property type="component" value="Unassembled WGS sequence"/>
</dbReference>
<organism evidence="1 2">
    <name type="scientific">Tepidibacter formicigenes DSM 15518</name>
    <dbReference type="NCBI Taxonomy" id="1123349"/>
    <lineage>
        <taxon>Bacteria</taxon>
        <taxon>Bacillati</taxon>
        <taxon>Bacillota</taxon>
        <taxon>Clostridia</taxon>
        <taxon>Peptostreptococcales</taxon>
        <taxon>Peptostreptococcaceae</taxon>
        <taxon>Tepidibacter</taxon>
    </lineage>
</organism>
<dbReference type="EMBL" id="FRAE01000043">
    <property type="protein sequence ID" value="SHK20470.1"/>
    <property type="molecule type" value="Genomic_DNA"/>
</dbReference>
<evidence type="ECO:0000313" key="2">
    <source>
        <dbReference type="Proteomes" id="UP000242497"/>
    </source>
</evidence>
<gene>
    <name evidence="1" type="ORF">SAMN02744037_01871</name>
</gene>